<keyword evidence="2" id="KW-0964">Secreted</keyword>
<evidence type="ECO:0000313" key="5">
    <source>
        <dbReference type="EMBL" id="MBD6618168.1"/>
    </source>
</evidence>
<evidence type="ECO:0000256" key="1">
    <source>
        <dbReference type="ARBA" id="ARBA00004613"/>
    </source>
</evidence>
<dbReference type="InterPro" id="IPR013858">
    <property type="entry name" value="Peptidase_M10B_C"/>
</dbReference>
<dbReference type="GO" id="GO:0005509">
    <property type="term" value="F:calcium ion binding"/>
    <property type="evidence" value="ECO:0007669"/>
    <property type="project" value="InterPro"/>
</dbReference>
<keyword evidence="3" id="KW-0677">Repeat</keyword>
<evidence type="ECO:0000259" key="4">
    <source>
        <dbReference type="Pfam" id="PF08548"/>
    </source>
</evidence>
<evidence type="ECO:0000256" key="3">
    <source>
        <dbReference type="ARBA" id="ARBA00022737"/>
    </source>
</evidence>
<dbReference type="EMBL" id="VJXY01000023">
    <property type="protein sequence ID" value="MBD6618168.1"/>
    <property type="molecule type" value="Genomic_DNA"/>
</dbReference>
<dbReference type="NCBIfam" id="NF041519">
    <property type="entry name" value="bluetail"/>
    <property type="match status" value="1"/>
</dbReference>
<dbReference type="AlphaFoldDB" id="A0AA40SZI0"/>
<dbReference type="InterPro" id="IPR011049">
    <property type="entry name" value="Serralysin-like_metalloprot_C"/>
</dbReference>
<dbReference type="Gene3D" id="2.150.10.10">
    <property type="entry name" value="Serralysin-like metalloprotease, C-terminal"/>
    <property type="match status" value="1"/>
</dbReference>
<feature type="domain" description="Peptidase M10 serralysin C-terminal" evidence="4">
    <location>
        <begin position="5"/>
        <end position="52"/>
    </location>
</feature>
<evidence type="ECO:0000313" key="6">
    <source>
        <dbReference type="Proteomes" id="UP001165986"/>
    </source>
</evidence>
<dbReference type="Proteomes" id="UP001165986">
    <property type="component" value="Unassembled WGS sequence"/>
</dbReference>
<keyword evidence="6" id="KW-1185">Reference proteome</keyword>
<protein>
    <recommendedName>
        <fullName evidence="4">Peptidase M10 serralysin C-terminal domain-containing protein</fullName>
    </recommendedName>
</protein>
<accession>A0AA40SZI0</accession>
<evidence type="ECO:0000256" key="2">
    <source>
        <dbReference type="ARBA" id="ARBA00022525"/>
    </source>
</evidence>
<organism evidence="5 6">
    <name type="scientific">Komarekiella delphini-convector SJRDD-AB1</name>
    <dbReference type="NCBI Taxonomy" id="2593771"/>
    <lineage>
        <taxon>Bacteria</taxon>
        <taxon>Bacillati</taxon>
        <taxon>Cyanobacteriota</taxon>
        <taxon>Cyanophyceae</taxon>
        <taxon>Nostocales</taxon>
        <taxon>Nostocaceae</taxon>
        <taxon>Komarekiella</taxon>
        <taxon>Komarekiella delphini-convector</taxon>
    </lineage>
</organism>
<name>A0AA40SZI0_9NOST</name>
<dbReference type="InterPro" id="IPR048165">
    <property type="entry name" value="Bluetail_dom"/>
</dbReference>
<sequence length="123" mass="12886">MLTGGNGVDIFIFEYVSDSLLPNFDVIKDLKIGVDNINAQRAVNAADVVQLGNINALAESQIQGLLNITTFVANKAAIFSLGTGANQQTFLALNDAINGFSASNDAIIEITGFNGNLAKLAIV</sequence>
<comment type="subcellular location">
    <subcellularLocation>
        <location evidence="1">Secreted</location>
    </subcellularLocation>
</comment>
<dbReference type="Pfam" id="PF08548">
    <property type="entry name" value="Peptidase_M10_C"/>
    <property type="match status" value="1"/>
</dbReference>
<gene>
    <name evidence="5" type="ORF">FNW02_20650</name>
</gene>
<proteinExistence type="predicted"/>
<dbReference type="SUPFAM" id="SSF51120">
    <property type="entry name" value="beta-Roll"/>
    <property type="match status" value="1"/>
</dbReference>
<dbReference type="GO" id="GO:0005615">
    <property type="term" value="C:extracellular space"/>
    <property type="evidence" value="ECO:0007669"/>
    <property type="project" value="InterPro"/>
</dbReference>
<reference evidence="5" key="1">
    <citation type="submission" date="2019-07" db="EMBL/GenBank/DDBJ databases">
        <title>Toxilogical consequences of a new and cryptic species of cyanobacteria (Komarekiella delphini-convector) recovered from the epidermis of a bottlenose dolphin and 1500 ft. in the air.</title>
        <authorList>
            <person name="Brown A.O."/>
            <person name="Dvorak P."/>
            <person name="Villanueva C.D."/>
            <person name="Foss A.J."/>
            <person name="Garvey A.D."/>
            <person name="Gibson Q.A."/>
            <person name="Johansen J.R."/>
            <person name="Casamatta D.A."/>
        </authorList>
    </citation>
    <scope>NUCLEOTIDE SEQUENCE</scope>
    <source>
        <strain evidence="5">SJRDD-AB1</strain>
    </source>
</reference>
<comment type="caution">
    <text evidence="5">The sequence shown here is derived from an EMBL/GenBank/DDBJ whole genome shotgun (WGS) entry which is preliminary data.</text>
</comment>